<dbReference type="Proteomes" id="UP000744676">
    <property type="component" value="Unassembled WGS sequence"/>
</dbReference>
<evidence type="ECO:0000313" key="2">
    <source>
        <dbReference type="Proteomes" id="UP000744676"/>
    </source>
</evidence>
<name>A0ACB6V3M2_9ASCO</name>
<accession>A0ACB6V3M2</accession>
<proteinExistence type="predicted"/>
<protein>
    <submittedName>
        <fullName evidence="1">Uncharacterized protein</fullName>
    </submittedName>
</protein>
<organism evidence="1 2">
    <name type="scientific">Geotrichum galactomycetum</name>
    <dbReference type="NCBI Taxonomy" id="27317"/>
    <lineage>
        <taxon>Eukaryota</taxon>
        <taxon>Fungi</taxon>
        <taxon>Dikarya</taxon>
        <taxon>Ascomycota</taxon>
        <taxon>Saccharomycotina</taxon>
        <taxon>Dipodascomycetes</taxon>
        <taxon>Dipodascales</taxon>
        <taxon>Dipodascaceae</taxon>
        <taxon>Geotrichum</taxon>
    </lineage>
</organism>
<comment type="caution">
    <text evidence="1">The sequence shown here is derived from an EMBL/GenBank/DDBJ whole genome shotgun (WGS) entry which is preliminary data.</text>
</comment>
<gene>
    <name evidence="1" type="ORF">D0Z00_002592</name>
</gene>
<evidence type="ECO:0000313" key="1">
    <source>
        <dbReference type="EMBL" id="KAF5096932.1"/>
    </source>
</evidence>
<keyword evidence="2" id="KW-1185">Reference proteome</keyword>
<sequence length="427" mass="46142">MSQLQKSVFKSKLQALPEDVSMSHIMPAPAVAPRRRRQQYELKPWSDYFAQNLSYLSVERQVRYNVYYTPPVNGGPIFVFHHGAGAAALSFAALAQQLRDPTIFVADGRGVLPGFIAYDARGHGLSEYITPPLAPAPTQLASPSPSSEAPAPAGPEDYSLATLTADFVWVLNTVLADPALADPTARLDTASLILVGHSLGGSVVSSACSAPHVSALANGRGAAAVTGVVVLDVVEGSALDSLATMNSIINSIPTRFDSREDAVDWHLRTMALRNKESACVSVPPLLVPLPATTSSTPSSSNSSSSSSSSDSPEEPKYYGWKMDLRKTSPFWRDWFAGLSTRFLTITSSISKLLILAGTDRLDKELMIGQMQGKYQLVVYQDSGHFVQEDVPSKCALTLYDFWERNDRNSGINTARLKIVPKFGTFNS</sequence>
<reference evidence="1 2" key="1">
    <citation type="journal article" date="2020" name="Front. Microbiol.">
        <title>Phenotypic and Genetic Characterization of the Cheese Ripening Yeast Geotrichum candidum.</title>
        <authorList>
            <person name="Perkins V."/>
            <person name="Vignola S."/>
            <person name="Lessard M.H."/>
            <person name="Plante P.L."/>
            <person name="Corbeil J."/>
            <person name="Dugat-Bony E."/>
            <person name="Frenette M."/>
            <person name="Labrie S."/>
        </authorList>
    </citation>
    <scope>NUCLEOTIDE SEQUENCE [LARGE SCALE GENOMIC DNA]</scope>
    <source>
        <strain evidence="1 2">LMA-1147</strain>
    </source>
</reference>
<dbReference type="EMBL" id="QVQA01000077">
    <property type="protein sequence ID" value="KAF5096932.1"/>
    <property type="molecule type" value="Genomic_DNA"/>
</dbReference>